<keyword evidence="3" id="KW-1185">Reference proteome</keyword>
<evidence type="ECO:0000256" key="1">
    <source>
        <dbReference type="SAM" id="MobiDB-lite"/>
    </source>
</evidence>
<feature type="region of interest" description="Disordered" evidence="1">
    <location>
        <begin position="755"/>
        <end position="794"/>
    </location>
</feature>
<feature type="compositionally biased region" description="Polar residues" evidence="1">
    <location>
        <begin position="278"/>
        <end position="295"/>
    </location>
</feature>
<feature type="region of interest" description="Disordered" evidence="1">
    <location>
        <begin position="410"/>
        <end position="731"/>
    </location>
</feature>
<feature type="compositionally biased region" description="Low complexity" evidence="1">
    <location>
        <begin position="700"/>
        <end position="713"/>
    </location>
</feature>
<feature type="compositionally biased region" description="Basic and acidic residues" evidence="1">
    <location>
        <begin position="340"/>
        <end position="353"/>
    </location>
</feature>
<accession>A0A8H4R084</accession>
<feature type="region of interest" description="Disordered" evidence="1">
    <location>
        <begin position="258"/>
        <end position="295"/>
    </location>
</feature>
<feature type="compositionally biased region" description="Polar residues" evidence="1">
    <location>
        <begin position="583"/>
        <end position="617"/>
    </location>
</feature>
<protein>
    <submittedName>
        <fullName evidence="2">Uncharacterized protein</fullName>
    </submittedName>
</protein>
<feature type="region of interest" description="Disordered" evidence="1">
    <location>
        <begin position="149"/>
        <end position="178"/>
    </location>
</feature>
<feature type="compositionally biased region" description="Polar residues" evidence="1">
    <location>
        <begin position="426"/>
        <end position="468"/>
    </location>
</feature>
<feature type="compositionally biased region" description="Polar residues" evidence="1">
    <location>
        <begin position="646"/>
        <end position="659"/>
    </location>
</feature>
<dbReference type="EMBL" id="JAACJL010000016">
    <property type="protein sequence ID" value="KAF4619885.1"/>
    <property type="molecule type" value="Genomic_DNA"/>
</dbReference>
<comment type="caution">
    <text evidence="2">The sequence shown here is derived from an EMBL/GenBank/DDBJ whole genome shotgun (WGS) entry which is preliminary data.</text>
</comment>
<dbReference type="AlphaFoldDB" id="A0A8H4R084"/>
<reference evidence="2 3" key="1">
    <citation type="submission" date="2019-12" db="EMBL/GenBank/DDBJ databases">
        <authorList>
            <person name="Floudas D."/>
            <person name="Bentzer J."/>
            <person name="Ahren D."/>
            <person name="Johansson T."/>
            <person name="Persson P."/>
            <person name="Tunlid A."/>
        </authorList>
    </citation>
    <scope>NUCLEOTIDE SEQUENCE [LARGE SCALE GENOMIC DNA]</scope>
    <source>
        <strain evidence="2 3">CBS 102.39</strain>
    </source>
</reference>
<feature type="compositionally biased region" description="Basic and acidic residues" evidence="1">
    <location>
        <begin position="491"/>
        <end position="509"/>
    </location>
</feature>
<evidence type="ECO:0000313" key="3">
    <source>
        <dbReference type="Proteomes" id="UP000521872"/>
    </source>
</evidence>
<sequence length="806" mass="87997">MAQYACRCLNVRIISSTPSASPPQPPRDPSYIPVFVNDDGISVVHPQATVRLTSKPEPMHDGSKYSRFTSVTCLFCDLAVYRVHQIISLGIEGNEGILLPTEEWVERDIMKSPTGWIEVHHDSLVGESIAGAEVSSLFAAPFSLLLPSAPSPPSPPSATAQVEQVSSDIPPPESPAPAPEYMTGLKPLFLPPPFTPSHPIFLHLVSIANDTSKQIRSTAEQRILDFIKAETARVEREEGVLKAQVEVLWNSYRQHVQPVQQERDRHRHIRSLSRSKESGSLTPGSQLSPSKMSSSVTIRDFVPQPVSAAPLPTSASLPRVSALSASLATSRFHHPKATGVRRESPPKENDSHSSRSTSQSGSATLIPSGEAKEANVLVFKRNLNEDINTQASYKYFLDVEEDMQALRKRRKELESQNDNPEPGPSQDATNSTAGGSKVDSQPPESHPVTNQAPNQSTGKDTSRDSTPSHGRDKGKRKVTFNVEPAVVTFKNGEEAKEEAESKAKDRSRDMIFPLEDLEDMDTPDIEADTKQTTLPLLEQPASRPSGRRALRPQSKAAFATFASLRPASLPNPSHMRPMRSQPGVDSSSQSMLLHRVSTANNHNEASQNPAGSSQPVSLSEHDAELLKLVAADTPSHRGAWTPGSKAWQSLTHRQDSQYIQEGENLDSEDTDDEGYDDQPSQQFVPGSLPIKVNRPKSKEPLSLASYLPPSALPEQSEPSPNASGSAKKVNSAALHRAMYAERDRNRAMDPGALDFAIAEEDEEEEEEPKIAAEESTSAGEKSRQQALKILQARSDLPEAGMWRSLA</sequence>
<name>A0A8H4R084_9AGAR</name>
<feature type="compositionally biased region" description="Acidic residues" evidence="1">
    <location>
        <begin position="757"/>
        <end position="767"/>
    </location>
</feature>
<organism evidence="2 3">
    <name type="scientific">Agrocybe pediades</name>
    <dbReference type="NCBI Taxonomy" id="84607"/>
    <lineage>
        <taxon>Eukaryota</taxon>
        <taxon>Fungi</taxon>
        <taxon>Dikarya</taxon>
        <taxon>Basidiomycota</taxon>
        <taxon>Agaricomycotina</taxon>
        <taxon>Agaricomycetes</taxon>
        <taxon>Agaricomycetidae</taxon>
        <taxon>Agaricales</taxon>
        <taxon>Agaricineae</taxon>
        <taxon>Strophariaceae</taxon>
        <taxon>Agrocybe</taxon>
    </lineage>
</organism>
<evidence type="ECO:0000313" key="2">
    <source>
        <dbReference type="EMBL" id="KAF4619885.1"/>
    </source>
</evidence>
<gene>
    <name evidence="2" type="ORF">D9613_004961</name>
</gene>
<proteinExistence type="predicted"/>
<feature type="region of interest" description="Disordered" evidence="1">
    <location>
        <begin position="329"/>
        <end position="368"/>
    </location>
</feature>
<feature type="compositionally biased region" description="Pro residues" evidence="1">
    <location>
        <begin position="169"/>
        <end position="178"/>
    </location>
</feature>
<feature type="compositionally biased region" description="Acidic residues" evidence="1">
    <location>
        <begin position="663"/>
        <end position="676"/>
    </location>
</feature>
<dbReference type="Proteomes" id="UP000521872">
    <property type="component" value="Unassembled WGS sequence"/>
</dbReference>
<feature type="compositionally biased region" description="Acidic residues" evidence="1">
    <location>
        <begin position="515"/>
        <end position="526"/>
    </location>
</feature>